<feature type="region of interest" description="Disordered" evidence="5">
    <location>
        <begin position="35"/>
        <end position="82"/>
    </location>
</feature>
<dbReference type="HOGENOM" id="CLU_079140_0_0_1"/>
<dbReference type="Proteomes" id="UP000008064">
    <property type="component" value="Unassembled WGS sequence"/>
</dbReference>
<keyword evidence="3" id="KW-0862">Zinc</keyword>
<feature type="region of interest" description="Disordered" evidence="5">
    <location>
        <begin position="197"/>
        <end position="224"/>
    </location>
</feature>
<dbReference type="Pfam" id="PF04032">
    <property type="entry name" value="Rpr2"/>
    <property type="match status" value="1"/>
</dbReference>
<accession>F8NSV9</accession>
<evidence type="ECO:0000313" key="6">
    <source>
        <dbReference type="EMBL" id="EGO25432.1"/>
    </source>
</evidence>
<evidence type="ECO:0000256" key="2">
    <source>
        <dbReference type="ARBA" id="ARBA00022723"/>
    </source>
</evidence>
<proteinExistence type="inferred from homology"/>
<dbReference type="RefSeq" id="XP_007317554.1">
    <property type="nucleotide sequence ID" value="XM_007317492.1"/>
</dbReference>
<evidence type="ECO:0000256" key="1">
    <source>
        <dbReference type="ARBA" id="ARBA00022694"/>
    </source>
</evidence>
<dbReference type="GeneID" id="18813342"/>
<evidence type="ECO:0000256" key="5">
    <source>
        <dbReference type="SAM" id="MobiDB-lite"/>
    </source>
</evidence>
<comment type="similarity">
    <text evidence="4">Belongs to the eukaryotic/archaeal RNase P protein component 4 family.</text>
</comment>
<dbReference type="GO" id="GO:0046872">
    <property type="term" value="F:metal ion binding"/>
    <property type="evidence" value="ECO:0007669"/>
    <property type="project" value="UniProtKB-KW"/>
</dbReference>
<dbReference type="AlphaFoldDB" id="F8NSV9"/>
<reference evidence="6" key="1">
    <citation type="submission" date="2011-04" db="EMBL/GenBank/DDBJ databases">
        <title>Evolution of plant cell wall degrading machinery underlies the functional diversity of forest fungi.</title>
        <authorList>
            <consortium name="US DOE Joint Genome Institute (JGI-PGF)"/>
            <person name="Eastwood D.C."/>
            <person name="Floudas D."/>
            <person name="Binder M."/>
            <person name="Majcherczyk A."/>
            <person name="Schneider P."/>
            <person name="Aerts A."/>
            <person name="Asiegbu F.O."/>
            <person name="Baker S.E."/>
            <person name="Barry K."/>
            <person name="Bendiksby M."/>
            <person name="Blumentritt M."/>
            <person name="Coutinho P.M."/>
            <person name="Cullen D."/>
            <person name="Cullen D."/>
            <person name="Gathman A."/>
            <person name="Goodell B."/>
            <person name="Henrissat B."/>
            <person name="Ihrmark K."/>
            <person name="Kauserud H."/>
            <person name="Kohler A."/>
            <person name="LaButti K."/>
            <person name="Lapidus A."/>
            <person name="Lavin J.L."/>
            <person name="Lee Y.-H."/>
            <person name="Lindquist E."/>
            <person name="Lilly W."/>
            <person name="Lucas S."/>
            <person name="Morin E."/>
            <person name="Murat C."/>
            <person name="Oguiza J.A."/>
            <person name="Park J."/>
            <person name="Pisabarro A.G."/>
            <person name="Riley R."/>
            <person name="Rosling A."/>
            <person name="Salamov A."/>
            <person name="Schmidt O."/>
            <person name="Schmutz J."/>
            <person name="Skrede I."/>
            <person name="Stenlid J."/>
            <person name="Wiebenga A."/>
            <person name="Xie X."/>
            <person name="Kues U."/>
            <person name="Hibbett D.S."/>
            <person name="Hoffmeister D."/>
            <person name="Hogberg N."/>
            <person name="Martin F."/>
            <person name="Grigoriev I.V."/>
            <person name="Watkinson S.C."/>
        </authorList>
    </citation>
    <scope>NUCLEOTIDE SEQUENCE</scope>
    <source>
        <strain evidence="6">S7.9</strain>
    </source>
</reference>
<protein>
    <recommendedName>
        <fullName evidence="7">Rpr2-domain-containing protein</fullName>
    </recommendedName>
</protein>
<gene>
    <name evidence="6" type="ORF">SERLADRAFT_415019</name>
</gene>
<dbReference type="KEGG" id="sla:SERLADRAFT_415019"/>
<keyword evidence="2" id="KW-0479">Metal-binding</keyword>
<dbReference type="GO" id="GO:0008033">
    <property type="term" value="P:tRNA processing"/>
    <property type="evidence" value="ECO:0007669"/>
    <property type="project" value="UniProtKB-KW"/>
</dbReference>
<dbReference type="Gene3D" id="6.20.50.20">
    <property type="match status" value="1"/>
</dbReference>
<dbReference type="InterPro" id="IPR007175">
    <property type="entry name" value="Rpr2/Snm1/Rpp21"/>
</dbReference>
<sequence>MAKKNKDETPNPTSISNRDIIQRLNFLYQASTYLNNISLPPNPDPDPESLPSTGTASATTDKARKSRKEGKNDGRGGRRVVTRSELSRAYVESMRTVGQKTIVKMDPSVKRTVCRGCHIVLLPGLTSKVRVKASRSHGHIVTYICTECKTSRRIPAPPTLLSPVEGSKEAPVIPQEAHAAHAAPEHVQLGQTMDIDHHDASKEDPTSMPASAGAADVTSPAKRRRCRKARKSAVPRLAPHFARKVGHVVFRGNERLQDERASRGDWTGATSIDINTIISSTKPTNTVAKTDSCIESLPCQGSHDTQ</sequence>
<evidence type="ECO:0008006" key="7">
    <source>
        <dbReference type="Google" id="ProtNLM"/>
    </source>
</evidence>
<name>F8NSV9_SERL9</name>
<dbReference type="GO" id="GO:0005655">
    <property type="term" value="C:nucleolar ribonuclease P complex"/>
    <property type="evidence" value="ECO:0007669"/>
    <property type="project" value="TreeGrafter"/>
</dbReference>
<dbReference type="OrthoDB" id="128536at2759"/>
<dbReference type="PANTHER" id="PTHR14742">
    <property type="entry name" value="RIBONUCLEASE P SUBUNIT P21"/>
    <property type="match status" value="1"/>
</dbReference>
<keyword evidence="1" id="KW-0819">tRNA processing</keyword>
<dbReference type="PANTHER" id="PTHR14742:SF0">
    <property type="entry name" value="RIBONUCLEASE P PROTEIN SUBUNIT P21"/>
    <property type="match status" value="1"/>
</dbReference>
<organism>
    <name type="scientific">Serpula lacrymans var. lacrymans (strain S7.9)</name>
    <name type="common">Dry rot fungus</name>
    <dbReference type="NCBI Taxonomy" id="578457"/>
    <lineage>
        <taxon>Eukaryota</taxon>
        <taxon>Fungi</taxon>
        <taxon>Dikarya</taxon>
        <taxon>Basidiomycota</taxon>
        <taxon>Agaricomycotina</taxon>
        <taxon>Agaricomycetes</taxon>
        <taxon>Agaricomycetidae</taxon>
        <taxon>Boletales</taxon>
        <taxon>Coniophorineae</taxon>
        <taxon>Serpulaceae</taxon>
        <taxon>Serpula</taxon>
    </lineage>
</organism>
<dbReference type="EMBL" id="GL945433">
    <property type="protein sequence ID" value="EGO25432.1"/>
    <property type="molecule type" value="Genomic_DNA"/>
</dbReference>
<evidence type="ECO:0000256" key="4">
    <source>
        <dbReference type="ARBA" id="ARBA00038402"/>
    </source>
</evidence>
<evidence type="ECO:0000256" key="3">
    <source>
        <dbReference type="ARBA" id="ARBA00022833"/>
    </source>
</evidence>